<organism evidence="6">
    <name type="scientific">hydrothermal vent metagenome</name>
    <dbReference type="NCBI Taxonomy" id="652676"/>
    <lineage>
        <taxon>unclassified sequences</taxon>
        <taxon>metagenomes</taxon>
        <taxon>ecological metagenomes</taxon>
    </lineage>
</organism>
<dbReference type="InterPro" id="IPR017932">
    <property type="entry name" value="GATase_2_dom"/>
</dbReference>
<name>A0A3B1DC73_9ZZZZ</name>
<evidence type="ECO:0000259" key="5">
    <source>
        <dbReference type="PROSITE" id="PS51278"/>
    </source>
</evidence>
<dbReference type="NCBIfam" id="TIGR01536">
    <property type="entry name" value="asn_synth_AEB"/>
    <property type="match status" value="1"/>
</dbReference>
<dbReference type="InterPro" id="IPR033738">
    <property type="entry name" value="AsnB_N"/>
</dbReference>
<evidence type="ECO:0000313" key="6">
    <source>
        <dbReference type="EMBL" id="VAX38372.1"/>
    </source>
</evidence>
<dbReference type="InterPro" id="IPR001962">
    <property type="entry name" value="Asn_synthase"/>
</dbReference>
<keyword evidence="4" id="KW-0315">Glutamine amidotransferase</keyword>
<dbReference type="InterPro" id="IPR051786">
    <property type="entry name" value="ASN_synthetase/amidase"/>
</dbReference>
<accession>A0A3B1DC73</accession>
<dbReference type="GO" id="GO:0006529">
    <property type="term" value="P:asparagine biosynthetic process"/>
    <property type="evidence" value="ECO:0007669"/>
    <property type="project" value="InterPro"/>
</dbReference>
<protein>
    <submittedName>
        <fullName evidence="6">Asparagine synthetase [glutamine-hydrolyzing]</fullName>
        <ecNumber evidence="6">6.3.5.4</ecNumber>
    </submittedName>
</protein>
<dbReference type="GO" id="GO:0005829">
    <property type="term" value="C:cytosol"/>
    <property type="evidence" value="ECO:0007669"/>
    <property type="project" value="TreeGrafter"/>
</dbReference>
<reference evidence="6" key="1">
    <citation type="submission" date="2018-06" db="EMBL/GenBank/DDBJ databases">
        <authorList>
            <person name="Zhirakovskaya E."/>
        </authorList>
    </citation>
    <scope>NUCLEOTIDE SEQUENCE</scope>
</reference>
<dbReference type="Gene3D" id="3.40.50.620">
    <property type="entry name" value="HUPs"/>
    <property type="match status" value="1"/>
</dbReference>
<dbReference type="PANTHER" id="PTHR43284:SF1">
    <property type="entry name" value="ASPARAGINE SYNTHETASE"/>
    <property type="match status" value="1"/>
</dbReference>
<evidence type="ECO:0000256" key="3">
    <source>
        <dbReference type="ARBA" id="ARBA00022840"/>
    </source>
</evidence>
<dbReference type="Gene3D" id="3.60.20.10">
    <property type="entry name" value="Glutamine Phosphoribosylpyrophosphate, subunit 1, domain 1"/>
    <property type="match status" value="1"/>
</dbReference>
<dbReference type="Pfam" id="PF13522">
    <property type="entry name" value="GATase_6"/>
    <property type="match status" value="1"/>
</dbReference>
<sequence length="634" mass="72336">MCGLVGIWETNQSTTEEELRANIGKMTAVIAHRGPNDSGIWVHQQSGIALGHRRLSIIDLSEAGHQPMQSPDGRYQLVYNGEIYNHHELRQELLQRGCSFRGSSDTEVLLHAIAEWGLQKTLPRLNGMFAFAIWDQKKQSLQLVRDRLGIKPLYYGWFGKTFLFASELKSIRQHPHFEANINRDALALFLKHNYIPAPYSIYSGIQKLPQGKWLEVSQATLPHVRIETWWSLQKIIIEQQQSLFTGSNAEAVTQLDQLLSDAIKIRMEADVPLGAFLSGGIDSSLVVALMQKQSSQRVKTFTIGFEEEAFNEAGDAKKIAAHLGTDHTELFATPQDALDVIPQLPALFDEPFADSSQIPTYLVSKMTQQSVTVSLSGDGGDELFCGYNRYFDYAKVWNKLQRIPCKSAMAWLSHLGSYLFRGTRLSNKFRNRANLFSLQNAAMVYQQLNIHWAQNQQTVIGAAQDDSLFSNANKWVDLPDCREEWMWLDAVTYLPDDILVKVDRASMGTSLEARVPLLDHRVVQFAWQLPFSHKVNANKGKLILRNLLAKYVPLELFDRPKKGFGVPIDTWLRGPLRDWAESLLDENRLTQEGFFEPKEIRRKWEEHLSGKCDWHYHLWDVLVFQAWLEGTTKP</sequence>
<dbReference type="CDD" id="cd00712">
    <property type="entry name" value="AsnB"/>
    <property type="match status" value="1"/>
</dbReference>
<feature type="domain" description="Glutamine amidotransferase type-2" evidence="5">
    <location>
        <begin position="2"/>
        <end position="219"/>
    </location>
</feature>
<keyword evidence="3" id="KW-0067">ATP-binding</keyword>
<dbReference type="AlphaFoldDB" id="A0A3B1DC73"/>
<dbReference type="SUPFAM" id="SSF56235">
    <property type="entry name" value="N-terminal nucleophile aminohydrolases (Ntn hydrolases)"/>
    <property type="match status" value="1"/>
</dbReference>
<dbReference type="PROSITE" id="PS51278">
    <property type="entry name" value="GATASE_TYPE_2"/>
    <property type="match status" value="1"/>
</dbReference>
<dbReference type="InterPro" id="IPR014729">
    <property type="entry name" value="Rossmann-like_a/b/a_fold"/>
</dbReference>
<evidence type="ECO:0000256" key="4">
    <source>
        <dbReference type="ARBA" id="ARBA00022962"/>
    </source>
</evidence>
<dbReference type="EMBL" id="UOGL01000187">
    <property type="protein sequence ID" value="VAX38372.1"/>
    <property type="molecule type" value="Genomic_DNA"/>
</dbReference>
<dbReference type="EC" id="6.3.5.4" evidence="6"/>
<gene>
    <name evidence="6" type="ORF">MNBD_PLANCTO02-1638</name>
</gene>
<dbReference type="InterPro" id="IPR029055">
    <property type="entry name" value="Ntn_hydrolases_N"/>
</dbReference>
<keyword evidence="2" id="KW-0547">Nucleotide-binding</keyword>
<dbReference type="Pfam" id="PF00733">
    <property type="entry name" value="Asn_synthase"/>
    <property type="match status" value="1"/>
</dbReference>
<keyword evidence="6" id="KW-0436">Ligase</keyword>
<dbReference type="PIRSF" id="PIRSF001589">
    <property type="entry name" value="Asn_synthetase_glu-h"/>
    <property type="match status" value="1"/>
</dbReference>
<evidence type="ECO:0000256" key="1">
    <source>
        <dbReference type="ARBA" id="ARBA00005752"/>
    </source>
</evidence>
<dbReference type="CDD" id="cd01991">
    <property type="entry name" value="Asn_synthase_B_C"/>
    <property type="match status" value="1"/>
</dbReference>
<proteinExistence type="inferred from homology"/>
<dbReference type="PANTHER" id="PTHR43284">
    <property type="entry name" value="ASPARAGINE SYNTHETASE (GLUTAMINE-HYDROLYZING)"/>
    <property type="match status" value="1"/>
</dbReference>
<evidence type="ECO:0000256" key="2">
    <source>
        <dbReference type="ARBA" id="ARBA00022741"/>
    </source>
</evidence>
<dbReference type="GO" id="GO:0005524">
    <property type="term" value="F:ATP binding"/>
    <property type="evidence" value="ECO:0007669"/>
    <property type="project" value="UniProtKB-KW"/>
</dbReference>
<dbReference type="SUPFAM" id="SSF52402">
    <property type="entry name" value="Adenine nucleotide alpha hydrolases-like"/>
    <property type="match status" value="1"/>
</dbReference>
<dbReference type="GO" id="GO:0004066">
    <property type="term" value="F:asparagine synthase (glutamine-hydrolyzing) activity"/>
    <property type="evidence" value="ECO:0007669"/>
    <property type="project" value="UniProtKB-EC"/>
</dbReference>
<dbReference type="InterPro" id="IPR006426">
    <property type="entry name" value="Asn_synth_AEB"/>
</dbReference>
<comment type="similarity">
    <text evidence="1">Belongs to the asparagine synthetase family.</text>
</comment>